<sequence>MWVFFKGEQLFNCGKRDGKGNSRESKAKRGGGSFDFIATERRMTADVIDATTNFTFERLQQPQPAVVYARVGSRNVNNLVDERLQIAYD</sequence>
<dbReference type="EMBL" id="UYWW01001227">
    <property type="protein sequence ID" value="VDM10164.1"/>
    <property type="molecule type" value="Genomic_DNA"/>
</dbReference>
<evidence type="ECO:0000313" key="1">
    <source>
        <dbReference type="EMBL" id="VDM10164.1"/>
    </source>
</evidence>
<name>A0A3P7E226_WUCBA</name>
<gene>
    <name evidence="1" type="ORF">WBA_LOCUS3550</name>
</gene>
<dbReference type="AlphaFoldDB" id="A0A3P7E226"/>
<proteinExistence type="predicted"/>
<accession>A0A3P7E226</accession>
<protein>
    <submittedName>
        <fullName evidence="1">Uncharacterized protein</fullName>
    </submittedName>
</protein>
<reference evidence="1 2" key="1">
    <citation type="submission" date="2018-11" db="EMBL/GenBank/DDBJ databases">
        <authorList>
            <consortium name="Pathogen Informatics"/>
        </authorList>
    </citation>
    <scope>NUCLEOTIDE SEQUENCE [LARGE SCALE GENOMIC DNA]</scope>
</reference>
<dbReference type="InParanoid" id="A0A3P7E226"/>
<keyword evidence="2" id="KW-1185">Reference proteome</keyword>
<dbReference type="Proteomes" id="UP000270924">
    <property type="component" value="Unassembled WGS sequence"/>
</dbReference>
<organism evidence="1 2">
    <name type="scientific">Wuchereria bancrofti</name>
    <dbReference type="NCBI Taxonomy" id="6293"/>
    <lineage>
        <taxon>Eukaryota</taxon>
        <taxon>Metazoa</taxon>
        <taxon>Ecdysozoa</taxon>
        <taxon>Nematoda</taxon>
        <taxon>Chromadorea</taxon>
        <taxon>Rhabditida</taxon>
        <taxon>Spirurina</taxon>
        <taxon>Spiruromorpha</taxon>
        <taxon>Filarioidea</taxon>
        <taxon>Onchocercidae</taxon>
        <taxon>Wuchereria</taxon>
    </lineage>
</organism>
<evidence type="ECO:0000313" key="2">
    <source>
        <dbReference type="Proteomes" id="UP000270924"/>
    </source>
</evidence>